<organism evidence="13 14">
    <name type="scientific">Candida parapsilosis</name>
    <name type="common">Yeast</name>
    <dbReference type="NCBI Taxonomy" id="5480"/>
    <lineage>
        <taxon>Eukaryota</taxon>
        <taxon>Fungi</taxon>
        <taxon>Dikarya</taxon>
        <taxon>Ascomycota</taxon>
        <taxon>Saccharomycotina</taxon>
        <taxon>Pichiomycetes</taxon>
        <taxon>Debaryomycetaceae</taxon>
        <taxon>Candida/Lodderomyces clade</taxon>
        <taxon>Candida</taxon>
    </lineage>
</organism>
<evidence type="ECO:0000256" key="8">
    <source>
        <dbReference type="ARBA" id="ARBA00051148"/>
    </source>
</evidence>
<evidence type="ECO:0000313" key="13">
    <source>
        <dbReference type="EMBL" id="KAF6051189.1"/>
    </source>
</evidence>
<comment type="cofactor">
    <cofactor evidence="1">
        <name>Zn(2+)</name>
        <dbReference type="ChEBI" id="CHEBI:29105"/>
    </cofactor>
</comment>
<evidence type="ECO:0000259" key="12">
    <source>
        <dbReference type="Pfam" id="PF01979"/>
    </source>
</evidence>
<evidence type="ECO:0000256" key="11">
    <source>
        <dbReference type="ARBA" id="ARBA00083147"/>
    </source>
</evidence>
<dbReference type="GO" id="GO:0006147">
    <property type="term" value="P:guanine catabolic process"/>
    <property type="evidence" value="ECO:0007669"/>
    <property type="project" value="EnsemblFungi"/>
</dbReference>
<dbReference type="Gene3D" id="2.30.40.10">
    <property type="entry name" value="Urease, subunit C, domain 1"/>
    <property type="match status" value="1"/>
</dbReference>
<keyword evidence="7" id="KW-0862">Zinc</keyword>
<dbReference type="InterPro" id="IPR006680">
    <property type="entry name" value="Amidohydro-rel"/>
</dbReference>
<comment type="catalytic activity">
    <reaction evidence="8">
        <text>guanine + H2O + H(+) = xanthine + NH4(+)</text>
        <dbReference type="Rhea" id="RHEA:14665"/>
        <dbReference type="ChEBI" id="CHEBI:15377"/>
        <dbReference type="ChEBI" id="CHEBI:15378"/>
        <dbReference type="ChEBI" id="CHEBI:16235"/>
        <dbReference type="ChEBI" id="CHEBI:17712"/>
        <dbReference type="ChEBI" id="CHEBI:28938"/>
        <dbReference type="EC" id="3.5.4.3"/>
    </reaction>
</comment>
<evidence type="ECO:0000256" key="5">
    <source>
        <dbReference type="ARBA" id="ARBA00022723"/>
    </source>
</evidence>
<evidence type="ECO:0000256" key="10">
    <source>
        <dbReference type="ARBA" id="ARBA00069860"/>
    </source>
</evidence>
<evidence type="ECO:0000256" key="4">
    <source>
        <dbReference type="ARBA" id="ARBA00012781"/>
    </source>
</evidence>
<dbReference type="EC" id="3.5.4.3" evidence="4"/>
<keyword evidence="6" id="KW-0378">Hydrolase</keyword>
<dbReference type="SUPFAM" id="SSF51338">
    <property type="entry name" value="Composite domain of metallo-dependent hydrolases"/>
    <property type="match status" value="1"/>
</dbReference>
<dbReference type="AlphaFoldDB" id="A0A8X7NJ64"/>
<dbReference type="PANTHER" id="PTHR11271">
    <property type="entry name" value="GUANINE DEAMINASE"/>
    <property type="match status" value="1"/>
</dbReference>
<feature type="domain" description="Amidohydrolase-related" evidence="12">
    <location>
        <begin position="96"/>
        <end position="500"/>
    </location>
</feature>
<name>A0A8X7NJ64_CANPA</name>
<dbReference type="InterPro" id="IPR032466">
    <property type="entry name" value="Metal_Hydrolase"/>
</dbReference>
<keyword evidence="5" id="KW-0479">Metal-binding</keyword>
<proteinExistence type="inferred from homology"/>
<dbReference type="Proteomes" id="UP000590412">
    <property type="component" value="Unassembled WGS sequence"/>
</dbReference>
<dbReference type="GO" id="GO:0008892">
    <property type="term" value="F:guanine deaminase activity"/>
    <property type="evidence" value="ECO:0007669"/>
    <property type="project" value="UniProtKB-EC"/>
</dbReference>
<reference evidence="13" key="1">
    <citation type="submission" date="2020-03" db="EMBL/GenBank/DDBJ databases">
        <title>FDA dAtabase for Regulatory Grade micrObial Sequences (FDA-ARGOS): Supporting development and validation of Infectious Disease Dx tests.</title>
        <authorList>
            <person name="Campos J."/>
            <person name="Goldberg B."/>
            <person name="Tallon L."/>
            <person name="Sadzewicz L."/>
            <person name="Vavikolanu K."/>
            <person name="Mehta A."/>
            <person name="Aluvathingal J."/>
            <person name="Nadendla S."/>
            <person name="Nandy P."/>
            <person name="Geyer C."/>
            <person name="Yan Y."/>
            <person name="Sichtig H."/>
        </authorList>
    </citation>
    <scope>NUCLEOTIDE SEQUENCE [LARGE SCALE GENOMIC DNA]</scope>
    <source>
        <strain evidence="13">FDAARGOS_652</strain>
    </source>
</reference>
<accession>A0A8X7NJ64</accession>
<dbReference type="Pfam" id="PF01979">
    <property type="entry name" value="Amidohydro_1"/>
    <property type="match status" value="1"/>
</dbReference>
<evidence type="ECO:0000313" key="14">
    <source>
        <dbReference type="Proteomes" id="UP000590412"/>
    </source>
</evidence>
<dbReference type="SUPFAM" id="SSF51556">
    <property type="entry name" value="Metallo-dependent hydrolases"/>
    <property type="match status" value="1"/>
</dbReference>
<evidence type="ECO:0000256" key="7">
    <source>
        <dbReference type="ARBA" id="ARBA00022833"/>
    </source>
</evidence>
<comment type="pathway">
    <text evidence="2">Purine metabolism; guanine degradation; xanthine from guanine: step 1/1.</text>
</comment>
<dbReference type="PANTHER" id="PTHR11271:SF6">
    <property type="entry name" value="GUANINE DEAMINASE"/>
    <property type="match status" value="1"/>
</dbReference>
<comment type="similarity">
    <text evidence="3">Belongs to the metallo-dependent hydrolases superfamily. ATZ/TRZ family.</text>
</comment>
<gene>
    <name evidence="13" type="ORF">FOB60_003857</name>
</gene>
<comment type="caution">
    <text evidence="13">The sequence shown here is derived from an EMBL/GenBank/DDBJ whole genome shotgun (WGS) entry which is preliminary data.</text>
</comment>
<dbReference type="FunFam" id="3.20.20.140:FF:000022">
    <property type="entry name" value="Guanine deaminase"/>
    <property type="match status" value="1"/>
</dbReference>
<evidence type="ECO:0000256" key="1">
    <source>
        <dbReference type="ARBA" id="ARBA00001947"/>
    </source>
</evidence>
<evidence type="ECO:0000256" key="6">
    <source>
        <dbReference type="ARBA" id="ARBA00022801"/>
    </source>
</evidence>
<protein>
    <recommendedName>
        <fullName evidence="10">Probable guanine deaminase</fullName>
        <ecNumber evidence="4">3.5.4.3</ecNumber>
    </recommendedName>
    <alternativeName>
        <fullName evidence="11">Guanine aminohydrolase</fullName>
    </alternativeName>
</protein>
<evidence type="ECO:0000256" key="9">
    <source>
        <dbReference type="ARBA" id="ARBA00056079"/>
    </source>
</evidence>
<dbReference type="EMBL" id="JABWAB010000005">
    <property type="protein sequence ID" value="KAF6051189.1"/>
    <property type="molecule type" value="Genomic_DNA"/>
</dbReference>
<dbReference type="Gene3D" id="3.20.20.140">
    <property type="entry name" value="Metal-dependent hydrolases"/>
    <property type="match status" value="1"/>
</dbReference>
<dbReference type="InterPro" id="IPR011059">
    <property type="entry name" value="Metal-dep_hydrolase_composite"/>
</dbReference>
<comment type="function">
    <text evidence="9">Catalyzes the hydrolytic deamination of guanine, producing xanthine and ammonia.</text>
</comment>
<dbReference type="GO" id="GO:0005829">
    <property type="term" value="C:cytosol"/>
    <property type="evidence" value="ECO:0007669"/>
    <property type="project" value="TreeGrafter"/>
</dbReference>
<dbReference type="GO" id="GO:0008270">
    <property type="term" value="F:zinc ion binding"/>
    <property type="evidence" value="ECO:0007669"/>
    <property type="project" value="TreeGrafter"/>
</dbReference>
<evidence type="ECO:0000256" key="2">
    <source>
        <dbReference type="ARBA" id="ARBA00004984"/>
    </source>
</evidence>
<evidence type="ECO:0000256" key="3">
    <source>
        <dbReference type="ARBA" id="ARBA00006745"/>
    </source>
</evidence>
<sequence>MPSITKDFSIKAVAPIPYTLYYGTFIHTPTLNNLDISFNTLVGVSSDGVIDYIYKEYNPSDHEGESPIEFFQLRSSSSSKEIKFIDLSQDYTKFFFPGFIDTHIHASQFPNIGIGLDTPLLDWLNKYTFPLENRFCNDTADNGGNDASKKLEFAKQVYTRVIQRTLMNGTTCASYFTTIDPETTNYFAELLLVLGQRGFVGKVCMDCNDPYPKYQESLDDCVNSMTKIVDHLEEVNPVHESLVKPIITPRFAPVCSREMLTYLGNLSKEKKLPIQTHISENKSEIELVAKLFPDCESYSQVYNKYNLLNQSTILAHCIHLSPQECQLIADKKCSVSHCPTSNTFISSGEAPVRKYLYDYNINVSLGTDVSGGFDSSILHIIKHAILVSHHLSMKPGVESEATDCKLSLTEGLYMSTMGGAKAVGLQDQIGSFEKGKKFDCQLIDLTSSRVVSTDVFPWQVPSNIDTADAKYDKMIDLLGKWVFSGDDRNCVGVWCNGRQVVDKREAGDVKMNGMK</sequence>
<dbReference type="InterPro" id="IPR051607">
    <property type="entry name" value="Metallo-dep_hydrolases"/>
</dbReference>